<dbReference type="InterPro" id="IPR003864">
    <property type="entry name" value="CSC1/OSCA1-like_7TM"/>
</dbReference>
<feature type="transmembrane region" description="Helical" evidence="8">
    <location>
        <begin position="35"/>
        <end position="57"/>
    </location>
</feature>
<feature type="transmembrane region" description="Helical" evidence="8">
    <location>
        <begin position="450"/>
        <end position="470"/>
    </location>
</feature>
<feature type="domain" description="CSC1/OSCA1-like cytosolic" evidence="12">
    <location>
        <begin position="209"/>
        <end position="391"/>
    </location>
</feature>
<evidence type="ECO:0000256" key="8">
    <source>
        <dbReference type="SAM" id="Phobius"/>
    </source>
</evidence>
<protein>
    <submittedName>
        <fullName evidence="13">DUF221-domain-containing protein</fullName>
    </submittedName>
</protein>
<evidence type="ECO:0000256" key="1">
    <source>
        <dbReference type="ARBA" id="ARBA00004141"/>
    </source>
</evidence>
<keyword evidence="4 8" id="KW-0812">Transmembrane</keyword>
<dbReference type="InterPro" id="IPR032880">
    <property type="entry name" value="CSC1/OSCA1-like_N"/>
</dbReference>
<evidence type="ECO:0000256" key="2">
    <source>
        <dbReference type="ARBA" id="ARBA00007779"/>
    </source>
</evidence>
<accession>A0A6G1GIA4</accession>
<evidence type="ECO:0000256" key="4">
    <source>
        <dbReference type="ARBA" id="ARBA00022692"/>
    </source>
</evidence>
<keyword evidence="14" id="KW-1185">Reference proteome</keyword>
<evidence type="ECO:0000256" key="3">
    <source>
        <dbReference type="ARBA" id="ARBA00022448"/>
    </source>
</evidence>
<gene>
    <name evidence="13" type="ORF">K402DRAFT_426031</name>
</gene>
<dbReference type="Pfam" id="PF14703">
    <property type="entry name" value="PHM7_cyt"/>
    <property type="match status" value="1"/>
</dbReference>
<keyword evidence="3" id="KW-0813">Transport</keyword>
<sequence>MASQVVLKATATFPVQQSLDDVSALAGRDGKSASFQAILAAFIPTFITAVIYIIIFVQIRTKYSKIYTPRTYIGVVPEKHRTPLLPKGTRKWLNTFRQLNDKFVLRHQSLDGYLYLRFLRTIIFICFVGCCITWPILFPVNATGGGSASQLDRISFSNINGNLRLYAHAVVAWVFLGFVLVTVARERVFLSHLRQASLLAPSNAGRLSSRTVLFLRPPRVALDESKMNEVFGEDAVKQWTACRLSKLQSLVDERNTNASNLEVAEVKLIKNLNKRRLKSLHKTGSADGFDSSDLAADSKFRPTQRVPMLIGKKVDTINYSREMIAMRAEKIEKTRNSEYIKQTPIGSAVFVEFSNQAAAIRAYHQLNFGLPMKQLSPRYIGVLPKDIIWENVKKSPAARISEKFTANLFIVATIIFWTIPVSFIGTISNITYLADRVSWLHWIYDLPDPILGILTGLLPPLLLSNFVSYVPKFMRYIAKTFEPTTPAAEKQVQAWYFAFQVIQVFLITTVSSGAATIATKIAQNPGDVPALLARNLPKSSNFYLTYFILQGTSSAASNVLNYSDLLEYLGMGYLFDVTPRQKYQRYTQMKGISWGTVYPKFVNMAIIAIAYSCIAPLVLGFATLGLGFYYLSYRHNLLFVVQTKIDTRGEAYSRALQQLLTGVYLSELCLLGLFSIRKAPGPAALMGVLLVSTALYDIAINRFLRPLERFLPPRLRPEDEEAPLIDEGEAATDTNDDAGDSARSRIQHLGQAVNLPPFILNPLARFLEPAHFENRKELKKWFEHPDADDPPEYTDDELRTAYQDPLLTSKTPKVWLPRDDMGVSEKLKKENEEVDIATSDEGAWIDEKGSVAWEWENLERCSAWKKPVRY</sequence>
<organism evidence="13 14">
    <name type="scientific">Aulographum hederae CBS 113979</name>
    <dbReference type="NCBI Taxonomy" id="1176131"/>
    <lineage>
        <taxon>Eukaryota</taxon>
        <taxon>Fungi</taxon>
        <taxon>Dikarya</taxon>
        <taxon>Ascomycota</taxon>
        <taxon>Pezizomycotina</taxon>
        <taxon>Dothideomycetes</taxon>
        <taxon>Pleosporomycetidae</taxon>
        <taxon>Aulographales</taxon>
        <taxon>Aulographaceae</taxon>
    </lineage>
</organism>
<feature type="domain" description="CSC1/OSCA1-like 7TM region" evidence="9">
    <location>
        <begin position="403"/>
        <end position="674"/>
    </location>
</feature>
<evidence type="ECO:0000313" key="14">
    <source>
        <dbReference type="Proteomes" id="UP000800041"/>
    </source>
</evidence>
<evidence type="ECO:0000259" key="12">
    <source>
        <dbReference type="Pfam" id="PF14703"/>
    </source>
</evidence>
<dbReference type="Pfam" id="PF02714">
    <property type="entry name" value="RSN1_7TM"/>
    <property type="match status" value="1"/>
</dbReference>
<dbReference type="OrthoDB" id="1076608at2759"/>
<evidence type="ECO:0000259" key="10">
    <source>
        <dbReference type="Pfam" id="PF12621"/>
    </source>
</evidence>
<proteinExistence type="inferred from homology"/>
<feature type="domain" description="CSC1/OSCA1-like N-terminal transmembrane" evidence="11">
    <location>
        <begin position="37"/>
        <end position="186"/>
    </location>
</feature>
<name>A0A6G1GIA4_9PEZI</name>
<dbReference type="Proteomes" id="UP000800041">
    <property type="component" value="Unassembled WGS sequence"/>
</dbReference>
<evidence type="ECO:0000256" key="6">
    <source>
        <dbReference type="ARBA" id="ARBA00023136"/>
    </source>
</evidence>
<evidence type="ECO:0000259" key="11">
    <source>
        <dbReference type="Pfam" id="PF13967"/>
    </source>
</evidence>
<evidence type="ECO:0000259" key="9">
    <source>
        <dbReference type="Pfam" id="PF02714"/>
    </source>
</evidence>
<dbReference type="Pfam" id="PF12621">
    <property type="entry name" value="PHM7_ext"/>
    <property type="match status" value="1"/>
</dbReference>
<keyword evidence="6 8" id="KW-0472">Membrane</keyword>
<evidence type="ECO:0000313" key="13">
    <source>
        <dbReference type="EMBL" id="KAF1980683.1"/>
    </source>
</evidence>
<feature type="transmembrane region" description="Helical" evidence="8">
    <location>
        <begin position="114"/>
        <end position="137"/>
    </location>
</feature>
<dbReference type="AlphaFoldDB" id="A0A6G1GIA4"/>
<keyword evidence="5 8" id="KW-1133">Transmembrane helix</keyword>
<dbReference type="GO" id="GO:0005886">
    <property type="term" value="C:plasma membrane"/>
    <property type="evidence" value="ECO:0007669"/>
    <property type="project" value="TreeGrafter"/>
</dbReference>
<feature type="compositionally biased region" description="Acidic residues" evidence="7">
    <location>
        <begin position="721"/>
        <end position="739"/>
    </location>
</feature>
<feature type="transmembrane region" description="Helical" evidence="8">
    <location>
        <begin position="165"/>
        <end position="184"/>
    </location>
</feature>
<dbReference type="InterPro" id="IPR045122">
    <property type="entry name" value="Csc1-like"/>
</dbReference>
<feature type="region of interest" description="Disordered" evidence="7">
    <location>
        <begin position="721"/>
        <end position="741"/>
    </location>
</feature>
<feature type="transmembrane region" description="Helical" evidence="8">
    <location>
        <begin position="604"/>
        <end position="631"/>
    </location>
</feature>
<reference evidence="13" key="1">
    <citation type="journal article" date="2020" name="Stud. Mycol.">
        <title>101 Dothideomycetes genomes: a test case for predicting lifestyles and emergence of pathogens.</title>
        <authorList>
            <person name="Haridas S."/>
            <person name="Albert R."/>
            <person name="Binder M."/>
            <person name="Bloem J."/>
            <person name="Labutti K."/>
            <person name="Salamov A."/>
            <person name="Andreopoulos B."/>
            <person name="Baker S."/>
            <person name="Barry K."/>
            <person name="Bills G."/>
            <person name="Bluhm B."/>
            <person name="Cannon C."/>
            <person name="Castanera R."/>
            <person name="Culley D."/>
            <person name="Daum C."/>
            <person name="Ezra D."/>
            <person name="Gonzalez J."/>
            <person name="Henrissat B."/>
            <person name="Kuo A."/>
            <person name="Liang C."/>
            <person name="Lipzen A."/>
            <person name="Lutzoni F."/>
            <person name="Magnuson J."/>
            <person name="Mondo S."/>
            <person name="Nolan M."/>
            <person name="Ohm R."/>
            <person name="Pangilinan J."/>
            <person name="Park H.-J."/>
            <person name="Ramirez L."/>
            <person name="Alfaro M."/>
            <person name="Sun H."/>
            <person name="Tritt A."/>
            <person name="Yoshinaga Y."/>
            <person name="Zwiers L.-H."/>
            <person name="Turgeon B."/>
            <person name="Goodwin S."/>
            <person name="Spatafora J."/>
            <person name="Crous P."/>
            <person name="Grigoriev I."/>
        </authorList>
    </citation>
    <scope>NUCLEOTIDE SEQUENCE</scope>
    <source>
        <strain evidence="13">CBS 113979</strain>
    </source>
</reference>
<dbReference type="GO" id="GO:0005227">
    <property type="term" value="F:calcium-activated cation channel activity"/>
    <property type="evidence" value="ECO:0007669"/>
    <property type="project" value="InterPro"/>
</dbReference>
<feature type="transmembrane region" description="Helical" evidence="8">
    <location>
        <begin position="408"/>
        <end position="430"/>
    </location>
</feature>
<dbReference type="PANTHER" id="PTHR13018">
    <property type="entry name" value="PROBABLE MEMBRANE PROTEIN DUF221-RELATED"/>
    <property type="match status" value="1"/>
</dbReference>
<comment type="subcellular location">
    <subcellularLocation>
        <location evidence="1">Membrane</location>
        <topology evidence="1">Multi-pass membrane protein</topology>
    </subcellularLocation>
</comment>
<feature type="transmembrane region" description="Helical" evidence="8">
    <location>
        <begin position="652"/>
        <end position="676"/>
    </location>
</feature>
<dbReference type="InterPro" id="IPR022257">
    <property type="entry name" value="PHM7_ext"/>
</dbReference>
<dbReference type="EMBL" id="ML977229">
    <property type="protein sequence ID" value="KAF1980683.1"/>
    <property type="molecule type" value="Genomic_DNA"/>
</dbReference>
<feature type="transmembrane region" description="Helical" evidence="8">
    <location>
        <begin position="682"/>
        <end position="704"/>
    </location>
</feature>
<dbReference type="InterPro" id="IPR027815">
    <property type="entry name" value="CSC1/OSCA1-like_cyt"/>
</dbReference>
<evidence type="ECO:0000256" key="7">
    <source>
        <dbReference type="SAM" id="MobiDB-lite"/>
    </source>
</evidence>
<dbReference type="PANTHER" id="PTHR13018:SF26">
    <property type="entry name" value="DOMAIN PROTEIN, PUTATIVE (AFU_ORTHOLOGUE AFUA_5G10920)-RELATED"/>
    <property type="match status" value="1"/>
</dbReference>
<evidence type="ECO:0000256" key="5">
    <source>
        <dbReference type="ARBA" id="ARBA00022989"/>
    </source>
</evidence>
<comment type="similarity">
    <text evidence="2">Belongs to the CSC1 (TC 1.A.17) family.</text>
</comment>
<feature type="domain" description="10TM putative phosphate transporter extracellular tail" evidence="10">
    <location>
        <begin position="766"/>
        <end position="854"/>
    </location>
</feature>
<dbReference type="Pfam" id="PF13967">
    <property type="entry name" value="RSN1_TM"/>
    <property type="match status" value="1"/>
</dbReference>